<keyword evidence="1" id="KW-0812">Transmembrane</keyword>
<dbReference type="RefSeq" id="WP_149983031.1">
    <property type="nucleotide sequence ID" value="NZ_CABVLM010000016.1"/>
</dbReference>
<dbReference type="Proteomes" id="UP001620262">
    <property type="component" value="Unassembled WGS sequence"/>
</dbReference>
<keyword evidence="1" id="KW-1133">Transmembrane helix</keyword>
<protein>
    <recommendedName>
        <fullName evidence="4">Cardiolipin synthase N-terminal domain-containing protein</fullName>
    </recommendedName>
</protein>
<evidence type="ECO:0000313" key="3">
    <source>
        <dbReference type="Proteomes" id="UP001620262"/>
    </source>
</evidence>
<sequence>MYIILVTERIKYSDFISENKELIIVHCRLILSGMGVVNLQYLLISVVSIVVMYAQAIKKGMPVKRWLLLAGLLGPVAWCLFNLHYRRALVRCVGIQACTWRP</sequence>
<gene>
    <name evidence="2" type="ORF">ACI2JU_06795</name>
</gene>
<feature type="transmembrane region" description="Helical" evidence="1">
    <location>
        <begin position="29"/>
        <end position="54"/>
    </location>
</feature>
<comment type="caution">
    <text evidence="2">The sequence shown here is derived from an EMBL/GenBank/DDBJ whole genome shotgun (WGS) entry which is preliminary data.</text>
</comment>
<dbReference type="EMBL" id="JBJDOT010000006">
    <property type="protein sequence ID" value="MFK3863584.1"/>
    <property type="molecule type" value="Genomic_DNA"/>
</dbReference>
<proteinExistence type="predicted"/>
<keyword evidence="3" id="KW-1185">Reference proteome</keyword>
<evidence type="ECO:0000256" key="1">
    <source>
        <dbReference type="SAM" id="Phobius"/>
    </source>
</evidence>
<feature type="transmembrane region" description="Helical" evidence="1">
    <location>
        <begin position="66"/>
        <end position="85"/>
    </location>
</feature>
<organism evidence="2 3">
    <name type="scientific">Pseudoalteromonas rhizosphaerae</name>
    <dbReference type="NCBI Taxonomy" id="2518973"/>
    <lineage>
        <taxon>Bacteria</taxon>
        <taxon>Pseudomonadati</taxon>
        <taxon>Pseudomonadota</taxon>
        <taxon>Gammaproteobacteria</taxon>
        <taxon>Alteromonadales</taxon>
        <taxon>Pseudoalteromonadaceae</taxon>
        <taxon>Pseudoalteromonas</taxon>
    </lineage>
</organism>
<keyword evidence="1" id="KW-0472">Membrane</keyword>
<name>A0ABW8KXJ4_9GAMM</name>
<reference evidence="2 3" key="1">
    <citation type="submission" date="2024-11" db="EMBL/GenBank/DDBJ databases">
        <title>The Natural Products Discovery Center: Release of the First 8490 Sequenced Strains for Exploring Actinobacteria Biosynthetic Diversity.</title>
        <authorList>
            <person name="Kalkreuter E."/>
            <person name="Kautsar S.A."/>
            <person name="Yang D."/>
            <person name="Bader C.D."/>
            <person name="Teijaro C.N."/>
            <person name="Fluegel L."/>
            <person name="Davis C.M."/>
            <person name="Simpson J.R."/>
            <person name="Lauterbach L."/>
            <person name="Steele A.D."/>
            <person name="Gui C."/>
            <person name="Meng S."/>
            <person name="Li G."/>
            <person name="Viehrig K."/>
            <person name="Ye F."/>
            <person name="Su P."/>
            <person name="Kiefer A.F."/>
            <person name="Nichols A."/>
            <person name="Cepeda A.J."/>
            <person name="Yan W."/>
            <person name="Fan B."/>
            <person name="Jiang Y."/>
            <person name="Adhikari A."/>
            <person name="Zheng C.-J."/>
            <person name="Schuster L."/>
            <person name="Cowan T.M."/>
            <person name="Smanski M.J."/>
            <person name="Chevrette M.G."/>
            <person name="De Carvalho L.P.S."/>
            <person name="Shen B."/>
        </authorList>
    </citation>
    <scope>NUCLEOTIDE SEQUENCE [LARGE SCALE GENOMIC DNA]</scope>
    <source>
        <strain evidence="2 3">NPDC078403</strain>
    </source>
</reference>
<accession>A0ABW8KXJ4</accession>
<evidence type="ECO:0008006" key="4">
    <source>
        <dbReference type="Google" id="ProtNLM"/>
    </source>
</evidence>
<evidence type="ECO:0000313" key="2">
    <source>
        <dbReference type="EMBL" id="MFK3863584.1"/>
    </source>
</evidence>